<dbReference type="EMBL" id="CM042883">
    <property type="protein sequence ID" value="KAI4376746.1"/>
    <property type="molecule type" value="Genomic_DNA"/>
</dbReference>
<comment type="caution">
    <text evidence="1">The sequence shown here is derived from an EMBL/GenBank/DDBJ whole genome shotgun (WGS) entry which is preliminary data.</text>
</comment>
<organism evidence="1 2">
    <name type="scientific">Melastoma candidum</name>
    <dbReference type="NCBI Taxonomy" id="119954"/>
    <lineage>
        <taxon>Eukaryota</taxon>
        <taxon>Viridiplantae</taxon>
        <taxon>Streptophyta</taxon>
        <taxon>Embryophyta</taxon>
        <taxon>Tracheophyta</taxon>
        <taxon>Spermatophyta</taxon>
        <taxon>Magnoliopsida</taxon>
        <taxon>eudicotyledons</taxon>
        <taxon>Gunneridae</taxon>
        <taxon>Pentapetalae</taxon>
        <taxon>rosids</taxon>
        <taxon>malvids</taxon>
        <taxon>Myrtales</taxon>
        <taxon>Melastomataceae</taxon>
        <taxon>Melastomatoideae</taxon>
        <taxon>Melastomateae</taxon>
        <taxon>Melastoma</taxon>
    </lineage>
</organism>
<evidence type="ECO:0000313" key="1">
    <source>
        <dbReference type="EMBL" id="KAI4376746.1"/>
    </source>
</evidence>
<sequence>MAPRKPPFPRLLLDNVSCMRNAQQILRHCNASVHDGSALVLTGTNGSGKTTFLRMLAGFSKPSAGQILWNGHNITDSGVFHQYKLQLNWLSLKDAIKDKFTVLDNVQWFEVLEGKMGKSLPALELMGLGRLVNEKARLLSMGQRKRLQLARLLAIDRPIWLLDEPSVALDDDGVQLLEHIIAEHRKKGGIVIVATHLPIEIEDAMVLRLPPRFQRRMTLVDMLDRAEIS</sequence>
<evidence type="ECO:0000313" key="2">
    <source>
        <dbReference type="Proteomes" id="UP001057402"/>
    </source>
</evidence>
<reference evidence="2" key="1">
    <citation type="journal article" date="2023" name="Front. Plant Sci.">
        <title>Chromosomal-level genome assembly of Melastoma candidum provides insights into trichome evolution.</title>
        <authorList>
            <person name="Zhong Y."/>
            <person name="Wu W."/>
            <person name="Sun C."/>
            <person name="Zou P."/>
            <person name="Liu Y."/>
            <person name="Dai S."/>
            <person name="Zhou R."/>
        </authorList>
    </citation>
    <scope>NUCLEOTIDE SEQUENCE [LARGE SCALE GENOMIC DNA]</scope>
</reference>
<proteinExistence type="predicted"/>
<keyword evidence="2" id="KW-1185">Reference proteome</keyword>
<gene>
    <name evidence="1" type="ORF">MLD38_014472</name>
</gene>
<accession>A0ACB9RG08</accession>
<name>A0ACB9RG08_9MYRT</name>
<protein>
    <submittedName>
        <fullName evidence="1">Uncharacterized protein</fullName>
    </submittedName>
</protein>
<dbReference type="Proteomes" id="UP001057402">
    <property type="component" value="Chromosome 4"/>
</dbReference>